<dbReference type="AlphaFoldDB" id="A0A4C1U4C1"/>
<organism evidence="1 2">
    <name type="scientific">Eumeta variegata</name>
    <name type="common">Bagworm moth</name>
    <name type="synonym">Eumeta japonica</name>
    <dbReference type="NCBI Taxonomy" id="151549"/>
    <lineage>
        <taxon>Eukaryota</taxon>
        <taxon>Metazoa</taxon>
        <taxon>Ecdysozoa</taxon>
        <taxon>Arthropoda</taxon>
        <taxon>Hexapoda</taxon>
        <taxon>Insecta</taxon>
        <taxon>Pterygota</taxon>
        <taxon>Neoptera</taxon>
        <taxon>Endopterygota</taxon>
        <taxon>Lepidoptera</taxon>
        <taxon>Glossata</taxon>
        <taxon>Ditrysia</taxon>
        <taxon>Tineoidea</taxon>
        <taxon>Psychidae</taxon>
        <taxon>Oiketicinae</taxon>
        <taxon>Eumeta</taxon>
    </lineage>
</organism>
<dbReference type="Proteomes" id="UP000299102">
    <property type="component" value="Unassembled WGS sequence"/>
</dbReference>
<comment type="caution">
    <text evidence="1">The sequence shown here is derived from an EMBL/GenBank/DDBJ whole genome shotgun (WGS) entry which is preliminary data.</text>
</comment>
<proteinExistence type="predicted"/>
<evidence type="ECO:0000313" key="2">
    <source>
        <dbReference type="Proteomes" id="UP000299102"/>
    </source>
</evidence>
<dbReference type="EMBL" id="BGZK01000124">
    <property type="protein sequence ID" value="GBP20967.1"/>
    <property type="molecule type" value="Genomic_DNA"/>
</dbReference>
<evidence type="ECO:0000313" key="1">
    <source>
        <dbReference type="EMBL" id="GBP20967.1"/>
    </source>
</evidence>
<protein>
    <submittedName>
        <fullName evidence="1">Uncharacterized protein</fullName>
    </submittedName>
</protein>
<gene>
    <name evidence="1" type="ORF">EVAR_9538_1</name>
</gene>
<keyword evidence="2" id="KW-1185">Reference proteome</keyword>
<accession>A0A4C1U4C1</accession>
<sequence length="136" mass="15024">MEALEVPGDTAALVKKLVSSNVVELTIPNFDSIRPVGDIYIKRTLTVNGLIIFKQLNRFSWIIVSELKTGRGAELKTRTGTKIENQTGVEIKNSSGTRIESGYEIGIDNNVFAHKGYRNTFYVHVGEAEGGKLQLK</sequence>
<reference evidence="1 2" key="1">
    <citation type="journal article" date="2019" name="Commun. Biol.">
        <title>The bagworm genome reveals a unique fibroin gene that provides high tensile strength.</title>
        <authorList>
            <person name="Kono N."/>
            <person name="Nakamura H."/>
            <person name="Ohtoshi R."/>
            <person name="Tomita M."/>
            <person name="Numata K."/>
            <person name="Arakawa K."/>
        </authorList>
    </citation>
    <scope>NUCLEOTIDE SEQUENCE [LARGE SCALE GENOMIC DNA]</scope>
</reference>
<name>A0A4C1U4C1_EUMVA</name>